<dbReference type="InterPro" id="IPR036728">
    <property type="entry name" value="PBP_GOBP_sf"/>
</dbReference>
<name>A0AAD8E3H0_DIPPU</name>
<dbReference type="AlphaFoldDB" id="A0AAD8E3H0"/>
<reference evidence="4" key="2">
    <citation type="submission" date="2023-05" db="EMBL/GenBank/DDBJ databases">
        <authorList>
            <person name="Fouks B."/>
        </authorList>
    </citation>
    <scope>NUCLEOTIDE SEQUENCE</scope>
    <source>
        <strain evidence="4">Stay&amp;Tobe</strain>
        <tissue evidence="4">Testes</tissue>
    </source>
</reference>
<evidence type="ECO:0000256" key="3">
    <source>
        <dbReference type="ARBA" id="ARBA00022525"/>
    </source>
</evidence>
<evidence type="ECO:0000313" key="5">
    <source>
        <dbReference type="Proteomes" id="UP001233999"/>
    </source>
</evidence>
<protein>
    <submittedName>
        <fullName evidence="4">Uncharacterized protein</fullName>
    </submittedName>
</protein>
<dbReference type="GO" id="GO:0035275">
    <property type="term" value="F:dibutyl phthalate binding"/>
    <property type="evidence" value="ECO:0007669"/>
    <property type="project" value="TreeGrafter"/>
</dbReference>
<dbReference type="SMART" id="SM00708">
    <property type="entry name" value="PhBP"/>
    <property type="match status" value="1"/>
</dbReference>
<organism evidence="4 5">
    <name type="scientific">Diploptera punctata</name>
    <name type="common">Pacific beetle cockroach</name>
    <dbReference type="NCBI Taxonomy" id="6984"/>
    <lineage>
        <taxon>Eukaryota</taxon>
        <taxon>Metazoa</taxon>
        <taxon>Ecdysozoa</taxon>
        <taxon>Arthropoda</taxon>
        <taxon>Hexapoda</taxon>
        <taxon>Insecta</taxon>
        <taxon>Pterygota</taxon>
        <taxon>Neoptera</taxon>
        <taxon>Polyneoptera</taxon>
        <taxon>Dictyoptera</taxon>
        <taxon>Blattodea</taxon>
        <taxon>Blaberoidea</taxon>
        <taxon>Blaberidae</taxon>
        <taxon>Diplopterinae</taxon>
        <taxon>Diploptera</taxon>
    </lineage>
</organism>
<evidence type="ECO:0000313" key="4">
    <source>
        <dbReference type="EMBL" id="KAJ9575546.1"/>
    </source>
</evidence>
<dbReference type="PANTHER" id="PTHR21364">
    <property type="entry name" value="GENERAL ODORANT-BINDING PROTEIN 19A"/>
    <property type="match status" value="1"/>
</dbReference>
<evidence type="ECO:0000256" key="1">
    <source>
        <dbReference type="ARBA" id="ARBA00004613"/>
    </source>
</evidence>
<proteinExistence type="inferred from homology"/>
<dbReference type="Proteomes" id="UP001233999">
    <property type="component" value="Unassembled WGS sequence"/>
</dbReference>
<comment type="similarity">
    <text evidence="2">Belongs to the PBP/GOBP family.</text>
</comment>
<dbReference type="PANTHER" id="PTHR21364:SF1">
    <property type="entry name" value="GENERAL ODORANT-BINDING PROTEIN LUSH"/>
    <property type="match status" value="1"/>
</dbReference>
<dbReference type="Pfam" id="PF01395">
    <property type="entry name" value="PBP_GOBP"/>
    <property type="match status" value="1"/>
</dbReference>
<dbReference type="InterPro" id="IPR006170">
    <property type="entry name" value="PBP/GOBP"/>
</dbReference>
<comment type="subcellular location">
    <subcellularLocation>
        <location evidence="1">Secreted</location>
    </subcellularLocation>
</comment>
<dbReference type="FunFam" id="1.10.238.20:FF:000001">
    <property type="entry name" value="General odorant-binding protein lush"/>
    <property type="match status" value="1"/>
</dbReference>
<dbReference type="Gene3D" id="1.10.238.20">
    <property type="entry name" value="Pheromone/general odorant binding protein domain"/>
    <property type="match status" value="1"/>
</dbReference>
<dbReference type="GO" id="GO:0007608">
    <property type="term" value="P:sensory perception of smell"/>
    <property type="evidence" value="ECO:0007669"/>
    <property type="project" value="TreeGrafter"/>
</dbReference>
<dbReference type="SUPFAM" id="SSF47565">
    <property type="entry name" value="Insect pheromone/odorant-binding proteins"/>
    <property type="match status" value="1"/>
</dbReference>
<dbReference type="GO" id="GO:0005576">
    <property type="term" value="C:extracellular region"/>
    <property type="evidence" value="ECO:0007669"/>
    <property type="project" value="UniProtKB-SubCell"/>
</dbReference>
<evidence type="ECO:0000256" key="2">
    <source>
        <dbReference type="ARBA" id="ARBA00008098"/>
    </source>
</evidence>
<keyword evidence="3" id="KW-0964">Secreted</keyword>
<comment type="caution">
    <text evidence="4">The sequence shown here is derived from an EMBL/GenBank/DDBJ whole genome shotgun (WGS) entry which is preliminary data.</text>
</comment>
<dbReference type="EMBL" id="JASPKZ010009831">
    <property type="protein sequence ID" value="KAJ9575546.1"/>
    <property type="molecule type" value="Genomic_DNA"/>
</dbReference>
<accession>A0AAD8E3H0</accession>
<dbReference type="GO" id="GO:0042048">
    <property type="term" value="P:olfactory behavior"/>
    <property type="evidence" value="ECO:0007669"/>
    <property type="project" value="TreeGrafter"/>
</dbReference>
<dbReference type="GO" id="GO:0005549">
    <property type="term" value="F:odorant binding"/>
    <property type="evidence" value="ECO:0007669"/>
    <property type="project" value="InterPro"/>
</dbReference>
<keyword evidence="5" id="KW-1185">Reference proteome</keyword>
<sequence>MDQIKQAAKMIRNVCQPKTGVATEVIDQAGEGVFAEDDRNFRCYAKCVMQMTQAMGGNGKLKPDSAINQAKKLLPLEMRDRTIASIEKCRDVDKEHPGLDPCDLALEATKCFYNSDPEAFMFP</sequence>
<reference evidence="4" key="1">
    <citation type="journal article" date="2023" name="IScience">
        <title>Live-bearing cockroach genome reveals convergent evolutionary mechanisms linked to viviparity in insects and beyond.</title>
        <authorList>
            <person name="Fouks B."/>
            <person name="Harrison M.C."/>
            <person name="Mikhailova A.A."/>
            <person name="Marchal E."/>
            <person name="English S."/>
            <person name="Carruthers M."/>
            <person name="Jennings E.C."/>
            <person name="Chiamaka E.L."/>
            <person name="Frigard R.A."/>
            <person name="Pippel M."/>
            <person name="Attardo G.M."/>
            <person name="Benoit J.B."/>
            <person name="Bornberg-Bauer E."/>
            <person name="Tobe S.S."/>
        </authorList>
    </citation>
    <scope>NUCLEOTIDE SEQUENCE</scope>
    <source>
        <strain evidence="4">Stay&amp;Tobe</strain>
    </source>
</reference>
<dbReference type="CDD" id="cd23992">
    <property type="entry name" value="PBP_GOBP"/>
    <property type="match status" value="1"/>
</dbReference>
<gene>
    <name evidence="4" type="ORF">L9F63_007587</name>
</gene>